<accession>A0A024U9G2</accession>
<gene>
    <name evidence="1" type="ORF">H310_05490</name>
</gene>
<dbReference type="eggNOG" id="ENOG502S6PA">
    <property type="taxonomic scope" value="Eukaryota"/>
</dbReference>
<evidence type="ECO:0000313" key="1">
    <source>
        <dbReference type="EMBL" id="ETW03061.1"/>
    </source>
</evidence>
<protein>
    <submittedName>
        <fullName evidence="1">Uncharacterized protein</fullName>
    </submittedName>
</protein>
<dbReference type="VEuPathDB" id="FungiDB:H310_05490"/>
<dbReference type="EMBL" id="KI913960">
    <property type="protein sequence ID" value="ETW03061.1"/>
    <property type="molecule type" value="Genomic_DNA"/>
</dbReference>
<dbReference type="RefSeq" id="XP_008868445.1">
    <property type="nucleotide sequence ID" value="XM_008870223.1"/>
</dbReference>
<organism evidence="1">
    <name type="scientific">Aphanomyces invadans</name>
    <dbReference type="NCBI Taxonomy" id="157072"/>
    <lineage>
        <taxon>Eukaryota</taxon>
        <taxon>Sar</taxon>
        <taxon>Stramenopiles</taxon>
        <taxon>Oomycota</taxon>
        <taxon>Saprolegniomycetes</taxon>
        <taxon>Saprolegniales</taxon>
        <taxon>Verrucalvaceae</taxon>
        <taxon>Aphanomyces</taxon>
    </lineage>
</organism>
<reference evidence="1" key="1">
    <citation type="submission" date="2013-12" db="EMBL/GenBank/DDBJ databases">
        <title>The Genome Sequence of Aphanomyces invadans NJM9701.</title>
        <authorList>
            <consortium name="The Broad Institute Genomics Platform"/>
            <person name="Russ C."/>
            <person name="Tyler B."/>
            <person name="van West P."/>
            <person name="Dieguez-Uribeondo J."/>
            <person name="Young S.K."/>
            <person name="Zeng Q."/>
            <person name="Gargeya S."/>
            <person name="Fitzgerald M."/>
            <person name="Abouelleil A."/>
            <person name="Alvarado L."/>
            <person name="Chapman S.B."/>
            <person name="Gainer-Dewar J."/>
            <person name="Goldberg J."/>
            <person name="Griggs A."/>
            <person name="Gujja S."/>
            <person name="Hansen M."/>
            <person name="Howarth C."/>
            <person name="Imamovic A."/>
            <person name="Ireland A."/>
            <person name="Larimer J."/>
            <person name="McCowan C."/>
            <person name="Murphy C."/>
            <person name="Pearson M."/>
            <person name="Poon T.W."/>
            <person name="Priest M."/>
            <person name="Roberts A."/>
            <person name="Saif S."/>
            <person name="Shea T."/>
            <person name="Sykes S."/>
            <person name="Wortman J."/>
            <person name="Nusbaum C."/>
            <person name="Birren B."/>
        </authorList>
    </citation>
    <scope>NUCLEOTIDE SEQUENCE [LARGE SCALE GENOMIC DNA]</scope>
    <source>
        <strain evidence="1">NJM9701</strain>
    </source>
</reference>
<dbReference type="OrthoDB" id="44564at2759"/>
<name>A0A024U9G2_9STRA</name>
<sequence>MGSNQMFFLPVDNMLAQSRCLLRATSALRPSLRAAAFTTYSGGHASEGQGGFYGSLKSRSEGSAKFTPGYRAEERDIQQLHALMQAANTPSFAQLVADESTQQLIDRLYFKGSPVWGLSLKEREFVSSLRTMPRP</sequence>
<dbReference type="GeneID" id="20082540"/>
<proteinExistence type="predicted"/>
<dbReference type="AlphaFoldDB" id="A0A024U9G2"/>